<protein>
    <submittedName>
        <fullName evidence="5">AraC family transcriptional regulator</fullName>
    </submittedName>
</protein>
<dbReference type="Gene3D" id="2.60.120.10">
    <property type="entry name" value="Jelly Rolls"/>
    <property type="match status" value="1"/>
</dbReference>
<dbReference type="PANTHER" id="PTHR46796">
    <property type="entry name" value="HTH-TYPE TRANSCRIPTIONAL ACTIVATOR RHAS-RELATED"/>
    <property type="match status" value="1"/>
</dbReference>
<dbReference type="InterPro" id="IPR009057">
    <property type="entry name" value="Homeodomain-like_sf"/>
</dbReference>
<dbReference type="SUPFAM" id="SSF46689">
    <property type="entry name" value="Homeodomain-like"/>
    <property type="match status" value="2"/>
</dbReference>
<dbReference type="GO" id="GO:0043565">
    <property type="term" value="F:sequence-specific DNA binding"/>
    <property type="evidence" value="ECO:0007669"/>
    <property type="project" value="InterPro"/>
</dbReference>
<keyword evidence="1" id="KW-0805">Transcription regulation</keyword>
<dbReference type="EMBL" id="SMAK01000001">
    <property type="protein sequence ID" value="TCT13514.1"/>
    <property type="molecule type" value="Genomic_DNA"/>
</dbReference>
<dbReference type="InterPro" id="IPR050204">
    <property type="entry name" value="AraC_XylS_family_regulators"/>
</dbReference>
<dbReference type="AlphaFoldDB" id="A0A4R3MJD7"/>
<evidence type="ECO:0000256" key="1">
    <source>
        <dbReference type="ARBA" id="ARBA00023015"/>
    </source>
</evidence>
<dbReference type="GO" id="GO:0003700">
    <property type="term" value="F:DNA-binding transcription factor activity"/>
    <property type="evidence" value="ECO:0007669"/>
    <property type="project" value="InterPro"/>
</dbReference>
<evidence type="ECO:0000313" key="5">
    <source>
        <dbReference type="EMBL" id="TCT13514.1"/>
    </source>
</evidence>
<dbReference type="InterPro" id="IPR014710">
    <property type="entry name" value="RmlC-like_jellyroll"/>
</dbReference>
<dbReference type="InterPro" id="IPR037923">
    <property type="entry name" value="HTH-like"/>
</dbReference>
<dbReference type="Pfam" id="PF02311">
    <property type="entry name" value="AraC_binding"/>
    <property type="match status" value="1"/>
</dbReference>
<dbReference type="SMART" id="SM00342">
    <property type="entry name" value="HTH_ARAC"/>
    <property type="match status" value="1"/>
</dbReference>
<dbReference type="SUPFAM" id="SSF51215">
    <property type="entry name" value="Regulatory protein AraC"/>
    <property type="match status" value="1"/>
</dbReference>
<evidence type="ECO:0000313" key="6">
    <source>
        <dbReference type="Proteomes" id="UP000295678"/>
    </source>
</evidence>
<name>A0A4R3MJD7_9HYPH</name>
<reference evidence="5 6" key="1">
    <citation type="submission" date="2019-03" db="EMBL/GenBank/DDBJ databases">
        <title>Genomic Encyclopedia of Type Strains, Phase IV (KMG-IV): sequencing the most valuable type-strain genomes for metagenomic binning, comparative biology and taxonomic classification.</title>
        <authorList>
            <person name="Goeker M."/>
        </authorList>
    </citation>
    <scope>NUCLEOTIDE SEQUENCE [LARGE SCALE GENOMIC DNA]</scope>
    <source>
        <strain evidence="5 6">DSM 19345</strain>
    </source>
</reference>
<accession>A0A4R3MJD7</accession>
<dbReference type="PROSITE" id="PS01124">
    <property type="entry name" value="HTH_ARAC_FAMILY_2"/>
    <property type="match status" value="1"/>
</dbReference>
<proteinExistence type="predicted"/>
<keyword evidence="2" id="KW-0238">DNA-binding</keyword>
<organism evidence="5 6">
    <name type="scientific">Tepidamorphus gemmatus</name>
    <dbReference type="NCBI Taxonomy" id="747076"/>
    <lineage>
        <taxon>Bacteria</taxon>
        <taxon>Pseudomonadati</taxon>
        <taxon>Pseudomonadota</taxon>
        <taxon>Alphaproteobacteria</taxon>
        <taxon>Hyphomicrobiales</taxon>
        <taxon>Tepidamorphaceae</taxon>
        <taxon>Tepidamorphus</taxon>
    </lineage>
</organism>
<dbReference type="RefSeq" id="WP_132804895.1">
    <property type="nucleotide sequence ID" value="NZ_SMAK01000001.1"/>
</dbReference>
<gene>
    <name evidence="5" type="ORF">EDC22_101382</name>
</gene>
<dbReference type="PANTHER" id="PTHR46796:SF2">
    <property type="entry name" value="TRANSCRIPTIONAL REGULATORY PROTEIN"/>
    <property type="match status" value="1"/>
</dbReference>
<evidence type="ECO:0000259" key="4">
    <source>
        <dbReference type="PROSITE" id="PS01124"/>
    </source>
</evidence>
<keyword evidence="3" id="KW-0804">Transcription</keyword>
<evidence type="ECO:0000256" key="2">
    <source>
        <dbReference type="ARBA" id="ARBA00023125"/>
    </source>
</evidence>
<dbReference type="Proteomes" id="UP000295678">
    <property type="component" value="Unassembled WGS sequence"/>
</dbReference>
<dbReference type="OrthoDB" id="9809338at2"/>
<feature type="domain" description="HTH araC/xylS-type" evidence="4">
    <location>
        <begin position="192"/>
        <end position="289"/>
    </location>
</feature>
<dbReference type="InterPro" id="IPR018060">
    <property type="entry name" value="HTH_AraC"/>
</dbReference>
<dbReference type="Gene3D" id="1.10.10.60">
    <property type="entry name" value="Homeodomain-like"/>
    <property type="match status" value="2"/>
</dbReference>
<comment type="caution">
    <text evidence="5">The sequence shown here is derived from an EMBL/GenBank/DDBJ whole genome shotgun (WGS) entry which is preliminary data.</text>
</comment>
<dbReference type="Pfam" id="PF12833">
    <property type="entry name" value="HTH_18"/>
    <property type="match status" value="1"/>
</dbReference>
<keyword evidence="6" id="KW-1185">Reference proteome</keyword>
<dbReference type="InterPro" id="IPR003313">
    <property type="entry name" value="AraC-bd"/>
</dbReference>
<sequence length="299" mass="32317">METIEQERALSLGGLTEGERADFWRARSRGLGAGEGMECLAARFTTHRYVPHTHETYVIGTIVSGCETFVVRGARRFAGPGSFCVINPGEVHDGEPYGEGYAYRMTYPAVGMVRAVAEEVTGRKVTATPFFRAPDIYDPEMAALFVAAHTALAGEDMLAGDQRYVAMLGIALIRHADIGGPARLGREPGPVARAKAWLEAHMAEDVDLASVAAVAGLSRFHLIRAFRKETGLTPHAWLTDLRVRRARRLLGEGIAPADVAQACGFADQSHLTRAFKARVGTTPGRFRVEVRGEAAARAA</sequence>
<evidence type="ECO:0000256" key="3">
    <source>
        <dbReference type="ARBA" id="ARBA00023163"/>
    </source>
</evidence>